<gene>
    <name evidence="1" type="ORF">F9L07_24535</name>
</gene>
<proteinExistence type="predicted"/>
<dbReference type="RefSeq" id="WP_151582338.1">
    <property type="nucleotide sequence ID" value="NZ_WBVM01000004.1"/>
</dbReference>
<organism evidence="1 2">
    <name type="scientific">Nocardioides simplex</name>
    <name type="common">Arthrobacter simplex</name>
    <dbReference type="NCBI Taxonomy" id="2045"/>
    <lineage>
        <taxon>Bacteria</taxon>
        <taxon>Bacillati</taxon>
        <taxon>Actinomycetota</taxon>
        <taxon>Actinomycetes</taxon>
        <taxon>Propionibacteriales</taxon>
        <taxon>Nocardioidaceae</taxon>
        <taxon>Pimelobacter</taxon>
    </lineage>
</organism>
<accession>A0A7J5DS91</accession>
<reference evidence="1 2" key="1">
    <citation type="submission" date="2019-09" db="EMBL/GenBank/DDBJ databases">
        <title>Pimelobacter sp. isolated from Paulinella.</title>
        <authorList>
            <person name="Jeong S.E."/>
        </authorList>
    </citation>
    <scope>NUCLEOTIDE SEQUENCE [LARGE SCALE GENOMIC DNA]</scope>
    <source>
        <strain evidence="1 2">Pch-N</strain>
    </source>
</reference>
<evidence type="ECO:0000313" key="2">
    <source>
        <dbReference type="Proteomes" id="UP000449906"/>
    </source>
</evidence>
<dbReference type="AlphaFoldDB" id="A0A7J5DS91"/>
<name>A0A7J5DS91_NOCSI</name>
<dbReference type="Proteomes" id="UP000449906">
    <property type="component" value="Unassembled WGS sequence"/>
</dbReference>
<protein>
    <submittedName>
        <fullName evidence="1">Uncharacterized protein</fullName>
    </submittedName>
</protein>
<dbReference type="EMBL" id="WBVM01000004">
    <property type="protein sequence ID" value="KAB2807857.1"/>
    <property type="molecule type" value="Genomic_DNA"/>
</dbReference>
<sequence>MTDTLGLDDMAAIKSRLGALLDDLHQTMLDVDAAPTFMLSNDVPRLAEVRGRAKHVLAEWAVAEPEMVKGIYDRLHDVLREPSVTESLLVAVMFSVYADFPMELFNSPSLDSRAFAAAPNLAPLLDESGLVTVAGLDARPFGLHVGDYAFHYHQLLRRNFGSNIHYELIGKVLYLAKRHDLTARLALDERRLRYKDEYAEYFESDRWYGRPITEEGLDDLGAVGETFHADPHGGTSFLHPYAGLSVRWTADGTLKGVEIEEFMPPPAPGAKWVFARYLHAIRDTEKKAFIHCDGAVKAFDATKYPTTQAGFKSRGKGDRYRKLFRVDGEFPASAWSELACSWFRGNRLILEYFGPKT</sequence>
<comment type="caution">
    <text evidence="1">The sequence shown here is derived from an EMBL/GenBank/DDBJ whole genome shotgun (WGS) entry which is preliminary data.</text>
</comment>
<evidence type="ECO:0000313" key="1">
    <source>
        <dbReference type="EMBL" id="KAB2807857.1"/>
    </source>
</evidence>